<dbReference type="Proteomes" id="UP001211689">
    <property type="component" value="Unassembled WGS sequence"/>
</dbReference>
<evidence type="ECO:0000256" key="5">
    <source>
        <dbReference type="ARBA" id="ARBA00022989"/>
    </source>
</evidence>
<feature type="transmembrane region" description="Helical" evidence="7">
    <location>
        <begin position="279"/>
        <end position="297"/>
    </location>
</feature>
<dbReference type="RefSeq" id="WP_271472401.1">
    <property type="nucleotide sequence ID" value="NZ_JANEWF010000050.1"/>
</dbReference>
<feature type="transmembrane region" description="Helical" evidence="7">
    <location>
        <begin position="81"/>
        <end position="98"/>
    </location>
</feature>
<dbReference type="InterPro" id="IPR036259">
    <property type="entry name" value="MFS_trans_sf"/>
</dbReference>
<dbReference type="NCBIfam" id="NF008650">
    <property type="entry name" value="PRK11646.1"/>
    <property type="match status" value="1"/>
</dbReference>
<dbReference type="EMBL" id="JANEWF010000050">
    <property type="protein sequence ID" value="MDA8486505.1"/>
    <property type="molecule type" value="Genomic_DNA"/>
</dbReference>
<feature type="transmembrane region" description="Helical" evidence="7">
    <location>
        <begin position="104"/>
        <end position="121"/>
    </location>
</feature>
<feature type="transmembrane region" description="Helical" evidence="7">
    <location>
        <begin position="303"/>
        <end position="320"/>
    </location>
</feature>
<accession>A0ABT4YDB6</accession>
<evidence type="ECO:0000313" key="10">
    <source>
        <dbReference type="Proteomes" id="UP001211689"/>
    </source>
</evidence>
<keyword evidence="10" id="KW-1185">Reference proteome</keyword>
<feature type="transmembrane region" description="Helical" evidence="7">
    <location>
        <begin position="44"/>
        <end position="61"/>
    </location>
</feature>
<feature type="transmembrane region" description="Helical" evidence="7">
    <location>
        <begin position="174"/>
        <end position="195"/>
    </location>
</feature>
<evidence type="ECO:0000256" key="7">
    <source>
        <dbReference type="SAM" id="Phobius"/>
    </source>
</evidence>
<evidence type="ECO:0000256" key="4">
    <source>
        <dbReference type="ARBA" id="ARBA00022692"/>
    </source>
</evidence>
<evidence type="ECO:0000256" key="6">
    <source>
        <dbReference type="ARBA" id="ARBA00023136"/>
    </source>
</evidence>
<dbReference type="InterPro" id="IPR020846">
    <property type="entry name" value="MFS_dom"/>
</dbReference>
<organism evidence="9 10">
    <name type="scientific">Metapseudomonas resinovorans</name>
    <name type="common">Pseudomonas resinovorans</name>
    <dbReference type="NCBI Taxonomy" id="53412"/>
    <lineage>
        <taxon>Bacteria</taxon>
        <taxon>Pseudomonadati</taxon>
        <taxon>Pseudomonadota</taxon>
        <taxon>Gammaproteobacteria</taxon>
        <taxon>Pseudomonadales</taxon>
        <taxon>Pseudomonadaceae</taxon>
        <taxon>Metapseudomonas</taxon>
    </lineage>
</organism>
<feature type="transmembrane region" description="Helical" evidence="7">
    <location>
        <begin position="216"/>
        <end position="238"/>
    </location>
</feature>
<keyword evidence="6 7" id="KW-0472">Membrane</keyword>
<feature type="transmembrane region" description="Helical" evidence="7">
    <location>
        <begin position="340"/>
        <end position="360"/>
    </location>
</feature>
<feature type="transmembrane region" description="Helical" evidence="7">
    <location>
        <begin position="12"/>
        <end position="32"/>
    </location>
</feature>
<feature type="transmembrane region" description="Helical" evidence="7">
    <location>
        <begin position="250"/>
        <end position="267"/>
    </location>
</feature>
<evidence type="ECO:0000313" key="9">
    <source>
        <dbReference type="EMBL" id="MDA8486505.1"/>
    </source>
</evidence>
<dbReference type="CDD" id="cd17329">
    <property type="entry name" value="MFS_MdtH_MDR_like"/>
    <property type="match status" value="1"/>
</dbReference>
<evidence type="ECO:0000256" key="2">
    <source>
        <dbReference type="ARBA" id="ARBA00022448"/>
    </source>
</evidence>
<evidence type="ECO:0000256" key="3">
    <source>
        <dbReference type="ARBA" id="ARBA00022475"/>
    </source>
</evidence>
<evidence type="ECO:0000259" key="8">
    <source>
        <dbReference type="PROSITE" id="PS50850"/>
    </source>
</evidence>
<name>A0ABT4YDB6_METRE</name>
<comment type="subcellular location">
    <subcellularLocation>
        <location evidence="1">Cell membrane</location>
        <topology evidence="1">Multi-pass membrane protein</topology>
    </subcellularLocation>
</comment>
<dbReference type="PROSITE" id="PS50850">
    <property type="entry name" value="MFS"/>
    <property type="match status" value="1"/>
</dbReference>
<keyword evidence="2" id="KW-0813">Transport</keyword>
<keyword evidence="5 7" id="KW-1133">Transmembrane helix</keyword>
<protein>
    <submittedName>
        <fullName evidence="9">Multidrug efflux MFS transporter MdtH</fullName>
    </submittedName>
</protein>
<dbReference type="InterPro" id="IPR011701">
    <property type="entry name" value="MFS"/>
</dbReference>
<feature type="transmembrane region" description="Helical" evidence="7">
    <location>
        <begin position="366"/>
        <end position="387"/>
    </location>
</feature>
<dbReference type="Pfam" id="PF07690">
    <property type="entry name" value="MFS_1"/>
    <property type="match status" value="1"/>
</dbReference>
<feature type="domain" description="Major facilitator superfamily (MFS) profile" evidence="8">
    <location>
        <begin position="7"/>
        <end position="392"/>
    </location>
</feature>
<keyword evidence="3" id="KW-1003">Cell membrane</keyword>
<reference evidence="9 10" key="1">
    <citation type="submission" date="2022-07" db="EMBL/GenBank/DDBJ databases">
        <title>Genome Analysis of Selected Gammaproteobacteria from Nigerian Food snails.</title>
        <authorList>
            <person name="Okafor A.C."/>
        </authorList>
    </citation>
    <scope>NUCLEOTIDE SEQUENCE [LARGE SCALE GENOMIC DNA]</scope>
    <source>
        <strain evidence="9 10">Awg 2</strain>
    </source>
</reference>
<dbReference type="Gene3D" id="1.20.1250.20">
    <property type="entry name" value="MFS general substrate transporter like domains"/>
    <property type="match status" value="1"/>
</dbReference>
<dbReference type="SUPFAM" id="SSF103473">
    <property type="entry name" value="MFS general substrate transporter"/>
    <property type="match status" value="1"/>
</dbReference>
<dbReference type="InterPro" id="IPR050171">
    <property type="entry name" value="MFS_Transporters"/>
</dbReference>
<dbReference type="PANTHER" id="PTHR23517">
    <property type="entry name" value="RESISTANCE PROTEIN MDTM, PUTATIVE-RELATED-RELATED"/>
    <property type="match status" value="1"/>
</dbReference>
<gene>
    <name evidence="9" type="primary">mdtH</name>
    <name evidence="9" type="ORF">NNO07_25850</name>
</gene>
<proteinExistence type="predicted"/>
<comment type="caution">
    <text evidence="9">The sequence shown here is derived from an EMBL/GenBank/DDBJ whole genome shotgun (WGS) entry which is preliminary data.</text>
</comment>
<sequence>MSKDNMIDRARYWGRWLLALDTIWVYAGFFVLMPMLSLHFVDRLGWAAVLVGLALGLRQLVQQGLGILGGSLADRYGARPLIVSGLLLRACSFAALAWADNGAILLLACLLSGLGGCLFEPSRSALIIKFTRPAERGRFVSLLMMLESASAVLGALLGSWLIQFDFGYTCWLAAGLYLVAALCNAVLLPAYRLSIKTTSIRESLTRVWQDRSFCRLVFILSGYYILWVQVMLIFPILVKDVAGTASAVSWMYVLEAALSLTLLYPLARFCERRYRLERRMMLGVLMMTLGIGLVGFVDHLYSIFGLLTCFYLGILVSEPARNLLMTNLSHPQARGSYMGFSRLGLAIGGMVGYIGGGSLLDVARHYSLPALPWVTLSAIGLVTIWLLGRHFASSSPVVR</sequence>
<keyword evidence="4 7" id="KW-0812">Transmembrane</keyword>
<dbReference type="PANTHER" id="PTHR23517:SF2">
    <property type="entry name" value="MULTIDRUG RESISTANCE PROTEIN MDTH"/>
    <property type="match status" value="1"/>
</dbReference>
<feature type="transmembrane region" description="Helical" evidence="7">
    <location>
        <begin position="142"/>
        <end position="162"/>
    </location>
</feature>
<evidence type="ECO:0000256" key="1">
    <source>
        <dbReference type="ARBA" id="ARBA00004651"/>
    </source>
</evidence>